<accession>A0ABD2GYZ3</accession>
<evidence type="ECO:0000313" key="1">
    <source>
        <dbReference type="EMBL" id="KAL3059364.1"/>
    </source>
</evidence>
<evidence type="ECO:0000313" key="2">
    <source>
        <dbReference type="Proteomes" id="UP001619887"/>
    </source>
</evidence>
<protein>
    <submittedName>
        <fullName evidence="1">Uncharacterized protein</fullName>
    </submittedName>
</protein>
<keyword evidence="2" id="KW-1185">Reference proteome</keyword>
<sequence>MGGGPSHVETITYVLEVYQKTLGDKCILPDVGIDESLLKYSGTDSNTALQVYSNEMVNLVPGFIDSLGSSLGAFTPVPNAVGLGALVISFIMELIVMGTAAQTESSDSMLRRVFGEEKASGVRDTVSDYLTRHRMFMQNEDQLKGELRRLEQQLSSQLTILKNSLLHDQQMSTRGFKIWVNGAAFHVQMLIHNARLNIETGSSDSDYVYEIQAAINLYLEDLDRLLDKYKTYKTRTTVFREEFSDFCYFGCGECKAYNDETKCSFDMGDLPCRRPEFTEAYVTHVFSNYEPIVGLKRHFSDMNDISTTLIHQHGSYFLRG</sequence>
<dbReference type="Proteomes" id="UP001619887">
    <property type="component" value="Unassembled WGS sequence"/>
</dbReference>
<dbReference type="EMBL" id="JBIYXZ010002074">
    <property type="protein sequence ID" value="KAL3059365.1"/>
    <property type="molecule type" value="Genomic_DNA"/>
</dbReference>
<dbReference type="EMBL" id="JBIYXZ010002074">
    <property type="protein sequence ID" value="KAL3059364.1"/>
    <property type="molecule type" value="Genomic_DNA"/>
</dbReference>
<proteinExistence type="predicted"/>
<reference evidence="1 2" key="2">
    <citation type="journal article" date="2024" name="G3 (Bethesda)">
        <title>The genome of the cryopelagic Antarctic bald notothen, Trematomus borchgrevinki.</title>
        <authorList>
            <person name="Rayamajhi N."/>
            <person name="Rivera-Colon A.G."/>
            <person name="Minhas B.F."/>
            <person name="Cheng C.C."/>
            <person name="Catchen J.M."/>
        </authorList>
    </citation>
    <scope>NUCLEOTIDE SEQUENCE [LARGE SCALE GENOMIC DNA]</scope>
    <source>
        <strain evidence="1">AGRC-2024</strain>
    </source>
</reference>
<gene>
    <name evidence="1" type="ORF">OYC64_011316</name>
</gene>
<name>A0ABD2GYZ3_PAGBO</name>
<comment type="caution">
    <text evidence="1">The sequence shown here is derived from an EMBL/GenBank/DDBJ whole genome shotgun (WGS) entry which is preliminary data.</text>
</comment>
<organism evidence="1 2">
    <name type="scientific">Pagothenia borchgrevinki</name>
    <name type="common">Bald rockcod</name>
    <name type="synonym">Trematomus borchgrevinki</name>
    <dbReference type="NCBI Taxonomy" id="8213"/>
    <lineage>
        <taxon>Eukaryota</taxon>
        <taxon>Metazoa</taxon>
        <taxon>Chordata</taxon>
        <taxon>Craniata</taxon>
        <taxon>Vertebrata</taxon>
        <taxon>Euteleostomi</taxon>
        <taxon>Actinopterygii</taxon>
        <taxon>Neopterygii</taxon>
        <taxon>Teleostei</taxon>
        <taxon>Neoteleostei</taxon>
        <taxon>Acanthomorphata</taxon>
        <taxon>Eupercaria</taxon>
        <taxon>Perciformes</taxon>
        <taxon>Notothenioidei</taxon>
        <taxon>Nototheniidae</taxon>
        <taxon>Pagothenia</taxon>
    </lineage>
</organism>
<dbReference type="AlphaFoldDB" id="A0ABD2GYZ3"/>
<reference evidence="1 2" key="1">
    <citation type="journal article" date="2022" name="G3 (Bethesda)">
        <title>Evaluating Illumina-, Nanopore-, and PacBio-based genome assembly strategies with the bald notothen, Trematomus borchgrevinki.</title>
        <authorList>
            <person name="Rayamajhi N."/>
            <person name="Cheng C.C."/>
            <person name="Catchen J.M."/>
        </authorList>
    </citation>
    <scope>NUCLEOTIDE SEQUENCE [LARGE SCALE GENOMIC DNA]</scope>
    <source>
        <strain evidence="1">AGRC-2024</strain>
    </source>
</reference>